<dbReference type="PANTHER" id="PTHR47026">
    <property type="entry name" value="PIGMENTOSA GTPASE REGULATOR-LIKE PROTEIN, PUTATIVE-RELATED"/>
    <property type="match status" value="1"/>
</dbReference>
<evidence type="ECO:0000313" key="4">
    <source>
        <dbReference type="Proteomes" id="UP000179807"/>
    </source>
</evidence>
<keyword evidence="4" id="KW-1185">Reference proteome</keyword>
<organism evidence="3 4">
    <name type="scientific">Tritrichomonas foetus</name>
    <dbReference type="NCBI Taxonomy" id="1144522"/>
    <lineage>
        <taxon>Eukaryota</taxon>
        <taxon>Metamonada</taxon>
        <taxon>Parabasalia</taxon>
        <taxon>Tritrichomonadida</taxon>
        <taxon>Tritrichomonadidae</taxon>
        <taxon>Tritrichomonas</taxon>
    </lineage>
</organism>
<feature type="compositionally biased region" description="Polar residues" evidence="2">
    <location>
        <begin position="246"/>
        <end position="258"/>
    </location>
</feature>
<accession>A0A1J4K9W2</accession>
<feature type="compositionally biased region" description="Polar residues" evidence="2">
    <location>
        <begin position="308"/>
        <end position="319"/>
    </location>
</feature>
<evidence type="ECO:0000313" key="3">
    <source>
        <dbReference type="EMBL" id="OHT06430.1"/>
    </source>
</evidence>
<dbReference type="PANTHER" id="PTHR47026:SF2">
    <property type="entry name" value="FLAGELLAR ASSOCIATED PROTEIN"/>
    <property type="match status" value="1"/>
</dbReference>
<feature type="coiled-coil region" evidence="1">
    <location>
        <begin position="213"/>
        <end position="240"/>
    </location>
</feature>
<dbReference type="Proteomes" id="UP000179807">
    <property type="component" value="Unassembled WGS sequence"/>
</dbReference>
<keyword evidence="1" id="KW-0175">Coiled coil</keyword>
<sequence length="319" mass="37060">MKPEECDTAISLFKRRGFLPDKEDRLVVLQHLQHKFIDNAMNGDYDTAQEQYDLNKKFLIACHKADENDMVYSRTDSIDAQIVLTKEQLSEAHEKWINKITEERMMGEQRIESMKNSHAIELDNFDKKWADVESLRSYAKPSKTLLALRSKEKKMILAKMYAPAKDIKAKADSLQAHETKEAQRRAQDDINLKRLQLLKQQMNQIDHIQQICHQNLQNLNKQKISEEKALRQRIENLERAKIAMSRPSTTMKAVSSISKGKPQNVLGMKSPRTIKRELIFRKSAPIKKLTLKPLNEFTKKGPRVKPRQVQTSQKARTDL</sequence>
<dbReference type="AlphaFoldDB" id="A0A1J4K9W2"/>
<evidence type="ECO:0000256" key="2">
    <source>
        <dbReference type="SAM" id="MobiDB-lite"/>
    </source>
</evidence>
<dbReference type="VEuPathDB" id="TrichDB:TRFO_25540"/>
<dbReference type="GeneID" id="94839126"/>
<gene>
    <name evidence="3" type="ORF">TRFO_25540</name>
</gene>
<dbReference type="RefSeq" id="XP_068359566.1">
    <property type="nucleotide sequence ID" value="XM_068504422.1"/>
</dbReference>
<name>A0A1J4K9W2_9EUKA</name>
<feature type="region of interest" description="Disordered" evidence="2">
    <location>
        <begin position="293"/>
        <end position="319"/>
    </location>
</feature>
<dbReference type="EMBL" id="MLAK01000726">
    <property type="protein sequence ID" value="OHT06430.1"/>
    <property type="molecule type" value="Genomic_DNA"/>
</dbReference>
<dbReference type="OrthoDB" id="10676465at2759"/>
<reference evidence="3" key="1">
    <citation type="submission" date="2016-10" db="EMBL/GenBank/DDBJ databases">
        <authorList>
            <person name="Benchimol M."/>
            <person name="Almeida L.G."/>
            <person name="Vasconcelos A.T."/>
            <person name="Perreira-Neves A."/>
            <person name="Rosa I.A."/>
            <person name="Tasca T."/>
            <person name="Bogo M.R."/>
            <person name="de Souza W."/>
        </authorList>
    </citation>
    <scope>NUCLEOTIDE SEQUENCE [LARGE SCALE GENOMIC DNA]</scope>
    <source>
        <strain evidence="3">K</strain>
    </source>
</reference>
<feature type="region of interest" description="Disordered" evidence="2">
    <location>
        <begin position="246"/>
        <end position="267"/>
    </location>
</feature>
<protein>
    <submittedName>
        <fullName evidence="3">Uncharacterized protein</fullName>
    </submittedName>
</protein>
<evidence type="ECO:0000256" key="1">
    <source>
        <dbReference type="SAM" id="Coils"/>
    </source>
</evidence>
<proteinExistence type="predicted"/>
<comment type="caution">
    <text evidence="3">The sequence shown here is derived from an EMBL/GenBank/DDBJ whole genome shotgun (WGS) entry which is preliminary data.</text>
</comment>